<dbReference type="Proteomes" id="UP000679779">
    <property type="component" value="Unassembled WGS sequence"/>
</dbReference>
<reference evidence="1" key="1">
    <citation type="submission" date="2021-03" db="EMBL/GenBank/DDBJ databases">
        <title>Antimicrobial resistance genes in bacteria isolated from Japanese honey, and their potential for conferring macrolide and lincosamide resistance in the American foulbrood pathogen Paenibacillus larvae.</title>
        <authorList>
            <person name="Okamoto M."/>
            <person name="Kumagai M."/>
            <person name="Kanamori H."/>
            <person name="Takamatsu D."/>
        </authorList>
    </citation>
    <scope>NUCLEOTIDE SEQUENCE</scope>
    <source>
        <strain evidence="1">J2TS6</strain>
    </source>
</reference>
<evidence type="ECO:0000313" key="2">
    <source>
        <dbReference type="Proteomes" id="UP000679779"/>
    </source>
</evidence>
<name>A0A920CE18_9BACL</name>
<dbReference type="EMBL" id="BORQ01000009">
    <property type="protein sequence ID" value="GIO34378.1"/>
    <property type="molecule type" value="Genomic_DNA"/>
</dbReference>
<proteinExistence type="predicted"/>
<gene>
    <name evidence="1" type="ORF">J2TS6_55190</name>
</gene>
<organism evidence="1 2">
    <name type="scientific">Paenibacillus albilobatus</name>
    <dbReference type="NCBI Taxonomy" id="2716884"/>
    <lineage>
        <taxon>Bacteria</taxon>
        <taxon>Bacillati</taxon>
        <taxon>Bacillota</taxon>
        <taxon>Bacilli</taxon>
        <taxon>Bacillales</taxon>
        <taxon>Paenibacillaceae</taxon>
        <taxon>Paenibacillus</taxon>
    </lineage>
</organism>
<evidence type="ECO:0000313" key="1">
    <source>
        <dbReference type="EMBL" id="GIO34378.1"/>
    </source>
</evidence>
<protein>
    <submittedName>
        <fullName evidence="1">Uncharacterized protein</fullName>
    </submittedName>
</protein>
<accession>A0A920CE18</accession>
<keyword evidence="2" id="KW-1185">Reference proteome</keyword>
<comment type="caution">
    <text evidence="1">The sequence shown here is derived from an EMBL/GenBank/DDBJ whole genome shotgun (WGS) entry which is preliminary data.</text>
</comment>
<dbReference type="AlphaFoldDB" id="A0A920CE18"/>
<sequence length="59" mass="6526">MKATELIQALTNAIERHGDREVVFSKYGSYTGVLESWETVEDVSSDLAGANPVLVLWDN</sequence>